<dbReference type="InterPro" id="IPR041664">
    <property type="entry name" value="AAA_16"/>
</dbReference>
<dbReference type="SUPFAM" id="SSF52540">
    <property type="entry name" value="P-loop containing nucleoside triphosphate hydrolases"/>
    <property type="match status" value="1"/>
</dbReference>
<dbReference type="Gene3D" id="1.25.40.10">
    <property type="entry name" value="Tetratricopeptide repeat domain"/>
    <property type="match status" value="3"/>
</dbReference>
<dbReference type="InterPro" id="IPR011990">
    <property type="entry name" value="TPR-like_helical_dom_sf"/>
</dbReference>
<reference evidence="5 6" key="1">
    <citation type="submission" date="2021-08" db="EMBL/GenBank/DDBJ databases">
        <title>Nocardioides bacterium WL0053 sp. nov., isolated from the sediment.</title>
        <authorList>
            <person name="Wang L."/>
            <person name="Zhang D."/>
            <person name="Zhang A."/>
        </authorList>
    </citation>
    <scope>NUCLEOTIDE SEQUENCE [LARGE SCALE GENOMIC DNA]</scope>
    <source>
        <strain evidence="5 6">WL0053</strain>
    </source>
</reference>
<dbReference type="PANTHER" id="PTHR16305:SF35">
    <property type="entry name" value="TRANSCRIPTIONAL ACTIVATOR DOMAIN"/>
    <property type="match status" value="1"/>
</dbReference>
<dbReference type="Pfam" id="PF13191">
    <property type="entry name" value="AAA_16"/>
    <property type="match status" value="1"/>
</dbReference>
<dbReference type="PANTHER" id="PTHR16305">
    <property type="entry name" value="TESTICULAR SOLUBLE ADENYLYL CYCLASE"/>
    <property type="match status" value="1"/>
</dbReference>
<name>A0ABS7RMW1_9ACTN</name>
<dbReference type="EMBL" id="JAIEZQ010000002">
    <property type="protein sequence ID" value="MBY9076091.1"/>
    <property type="molecule type" value="Genomic_DNA"/>
</dbReference>
<dbReference type="InterPro" id="IPR027417">
    <property type="entry name" value="P-loop_NTPase"/>
</dbReference>
<proteinExistence type="predicted"/>
<dbReference type="Proteomes" id="UP000754710">
    <property type="component" value="Unassembled WGS sequence"/>
</dbReference>
<evidence type="ECO:0000256" key="1">
    <source>
        <dbReference type="ARBA" id="ARBA00022741"/>
    </source>
</evidence>
<dbReference type="Gene3D" id="1.10.10.10">
    <property type="entry name" value="Winged helix-like DNA-binding domain superfamily/Winged helix DNA-binding domain"/>
    <property type="match status" value="1"/>
</dbReference>
<dbReference type="InterPro" id="IPR005158">
    <property type="entry name" value="BTAD"/>
</dbReference>
<evidence type="ECO:0000256" key="2">
    <source>
        <dbReference type="ARBA" id="ARBA00022840"/>
    </source>
</evidence>
<evidence type="ECO:0000313" key="6">
    <source>
        <dbReference type="Proteomes" id="UP000754710"/>
    </source>
</evidence>
<accession>A0ABS7RMW1</accession>
<feature type="domain" description="Bacterial transcriptional activator" evidence="4">
    <location>
        <begin position="102"/>
        <end position="226"/>
    </location>
</feature>
<dbReference type="SUPFAM" id="SSF48452">
    <property type="entry name" value="TPR-like"/>
    <property type="match status" value="2"/>
</dbReference>
<dbReference type="Pfam" id="PF03704">
    <property type="entry name" value="BTAD"/>
    <property type="match status" value="1"/>
</dbReference>
<keyword evidence="6" id="KW-1185">Reference proteome</keyword>
<evidence type="ECO:0000259" key="4">
    <source>
        <dbReference type="SMART" id="SM01043"/>
    </source>
</evidence>
<dbReference type="SMART" id="SM00382">
    <property type="entry name" value="AAA"/>
    <property type="match status" value="1"/>
</dbReference>
<dbReference type="InterPro" id="IPR003593">
    <property type="entry name" value="AAA+_ATPase"/>
</dbReference>
<evidence type="ECO:0000313" key="5">
    <source>
        <dbReference type="EMBL" id="MBY9076091.1"/>
    </source>
</evidence>
<protein>
    <submittedName>
        <fullName evidence="5">AAA family ATPase</fullName>
    </submittedName>
</protein>
<keyword evidence="2" id="KW-0067">ATP-binding</keyword>
<dbReference type="SMART" id="SM01043">
    <property type="entry name" value="BTAD"/>
    <property type="match status" value="1"/>
</dbReference>
<feature type="domain" description="AAA+ ATPase" evidence="3">
    <location>
        <begin position="266"/>
        <end position="462"/>
    </location>
</feature>
<organism evidence="5 6">
    <name type="scientific">Nocardioides jiangsuensis</name>
    <dbReference type="NCBI Taxonomy" id="2866161"/>
    <lineage>
        <taxon>Bacteria</taxon>
        <taxon>Bacillati</taxon>
        <taxon>Actinomycetota</taxon>
        <taxon>Actinomycetes</taxon>
        <taxon>Propionibacteriales</taxon>
        <taxon>Nocardioidaceae</taxon>
        <taxon>Nocardioides</taxon>
    </lineage>
</organism>
<evidence type="ECO:0000259" key="3">
    <source>
        <dbReference type="SMART" id="SM00382"/>
    </source>
</evidence>
<dbReference type="RefSeq" id="WP_221025775.1">
    <property type="nucleotide sequence ID" value="NZ_JAIEZQ010000002.1"/>
</dbReference>
<comment type="caution">
    <text evidence="5">The sequence shown here is derived from an EMBL/GenBank/DDBJ whole genome shotgun (WGS) entry which is preliminary data.</text>
</comment>
<sequence length="1051" mass="112532">MHVRIDMLGGFSVTVDDVAVPDDAWSRRHAAGLVKLLALARGRRLHREQVVDALWPDLSLDAAGPRLHKAAHYARRAFGEQAHTLVLRHDLVTLLPDAEVVVDAVAFRAEAEAALAEASVERGRSALAAYAGPLLPDDVYEPWTEEPRQSLTALRVELLRRTGRWEELLEDDPADEQAHLAVAQAYVDRGDVRAALRQLERMDQALRRELGTAPGPAAEALRRSLLEAPATPARAAPAPTGGHRLVGRRDVGDLLRERLVRADTGRGSTVLVTGPPGVGKSSVLDLAVALADRGGWRTGRGSASAIEGSWPYAPVLEALGDLCRRHPSLLDGLDDNYRHELDRALSAREVSWSGESAHQRLFVAAAELLRLASAGHGLLLVVDDLHEADQASLRLLHYLARCALDERAVLALAHRTGGGEALEEMQASLVSRGIGSRVELAPLGRAATRRLLAQRFPALDEEAADRIWDLSGGLPFTALELARAEVEGRPASVGAAGVGAALPRAVRRTFARVAMLGSAFTTDELLAVAGVDEEEAYGHLEVALTALVVEPADTGYRFRHALVREGLLGSVPVHERAAARQQVAERLAGLGAAPARVAHQFLAAGQPERAIPYVLPAVETAGALGAYRDALALVDAVRAHATGEDLARLLARRGDLLMALGDPDSVRAYREAVPVTSGTRQRLVRARLARAACFGGDFDTARAALAGLELEGDAADGPILLARGNLSYFTGDVDAAWDAASAARRILLTPDDPWHYVDLIALQGLIAHQRGEWFERFRLELRRTQGSAGLATALFDAHLCVAEYLLYGPVPYPEVIELAEGLRRRASHFGALRGVAFATALIGEAALLMGDLDLAERELQEAVDLHRDADASAGEAHSLQRLAEVRLARGDREGAQRLLQRALPLARWSVIGMHLLQRIYGTMIAAAPDPWAARAAVDKAEATMGETDACPFCDVMLAVPASIACAAVDDLAGARRHLAVAEASAARWDGSAWDAAVLEARAHLARAEGRTMESEAMLDEAGRLFAASGHPLDAERCARARRGAEVARTGA</sequence>
<dbReference type="InterPro" id="IPR036388">
    <property type="entry name" value="WH-like_DNA-bd_sf"/>
</dbReference>
<keyword evidence="1" id="KW-0547">Nucleotide-binding</keyword>
<gene>
    <name evidence="5" type="ORF">K1X13_14745</name>
</gene>